<keyword evidence="2" id="KW-0560">Oxidoreductase</keyword>
<evidence type="ECO:0000313" key="2">
    <source>
        <dbReference type="EMBL" id="MXO65150.1"/>
    </source>
</evidence>
<dbReference type="OrthoDB" id="8673673at2"/>
<dbReference type="InterPro" id="IPR004183">
    <property type="entry name" value="Xdiol_dOase_suB"/>
</dbReference>
<dbReference type="GO" id="GO:0008198">
    <property type="term" value="F:ferrous iron binding"/>
    <property type="evidence" value="ECO:0007669"/>
    <property type="project" value="InterPro"/>
</dbReference>
<dbReference type="NCBIfam" id="NF009902">
    <property type="entry name" value="PRK13365.1"/>
    <property type="match status" value="1"/>
</dbReference>
<evidence type="ECO:0000259" key="1">
    <source>
        <dbReference type="Pfam" id="PF02900"/>
    </source>
</evidence>
<dbReference type="SUPFAM" id="SSF53213">
    <property type="entry name" value="LigB-like"/>
    <property type="match status" value="1"/>
</dbReference>
<dbReference type="GO" id="GO:0016702">
    <property type="term" value="F:oxidoreductase activity, acting on single donors with incorporation of molecular oxygen, incorporation of two atoms of oxygen"/>
    <property type="evidence" value="ECO:0007669"/>
    <property type="project" value="UniProtKB-ARBA"/>
</dbReference>
<dbReference type="EMBL" id="WTYT01000002">
    <property type="protein sequence ID" value="MXO65150.1"/>
    <property type="molecule type" value="Genomic_DNA"/>
</dbReference>
<keyword evidence="3" id="KW-1185">Reference proteome</keyword>
<dbReference type="NCBIfam" id="NF009901">
    <property type="entry name" value="PRK13364.1"/>
    <property type="match status" value="1"/>
</dbReference>
<accession>A0A6I4T5F3</accession>
<protein>
    <submittedName>
        <fullName evidence="2">Protocatechuate 3,4-dioxygenase</fullName>
    </submittedName>
</protein>
<dbReference type="RefSeq" id="WP_160735580.1">
    <property type="nucleotide sequence ID" value="NZ_WTYT01000002.1"/>
</dbReference>
<keyword evidence="2" id="KW-0223">Dioxygenase</keyword>
<dbReference type="Proteomes" id="UP000438476">
    <property type="component" value="Unassembled WGS sequence"/>
</dbReference>
<comment type="caution">
    <text evidence="2">The sequence shown here is derived from an EMBL/GenBank/DDBJ whole genome shotgun (WGS) entry which is preliminary data.</text>
</comment>
<reference evidence="2 3" key="1">
    <citation type="submission" date="2019-12" db="EMBL/GenBank/DDBJ databases">
        <title>Genomic-based taxomic classification of the family Erythrobacteraceae.</title>
        <authorList>
            <person name="Xu L."/>
        </authorList>
    </citation>
    <scope>NUCLEOTIDE SEQUENCE [LARGE SCALE GENOMIC DNA]</scope>
    <source>
        <strain evidence="2 3">LMG 29518</strain>
    </source>
</reference>
<dbReference type="Pfam" id="PF02900">
    <property type="entry name" value="LigB"/>
    <property type="match status" value="1"/>
</dbReference>
<sequence length="285" mass="31856">MSTIAGGIFTSHVPGIGQAIAKGLKQDPYWKPFFDGWHTVHDWLKREKPDVLVCFYNDHGLNFFLDKLPTFAIGAADGYRHEDEGWGISGYKPYPGMPELSWHIIEQVVHDEFDPTMCQKMLVDHALAIPVEMAWPDEEESWPFKLVPIAINTVQYPLPSPKRCFEFGRSVGRALESWPGDEKIVVMGTGGLSHQLEGERAGHINIEYDTFCMDNLSRDPEALLQHSSLDIAELAGSQGVEILNWIAARGAMRGSVTELSRNYHIPISNTAAATMLLENHETVLA</sequence>
<feature type="domain" description="Extradiol ring-cleavage dioxygenase class III enzyme subunit B" evidence="1">
    <location>
        <begin position="7"/>
        <end position="270"/>
    </location>
</feature>
<evidence type="ECO:0000313" key="3">
    <source>
        <dbReference type="Proteomes" id="UP000438476"/>
    </source>
</evidence>
<dbReference type="AlphaFoldDB" id="A0A6I4T5F3"/>
<gene>
    <name evidence="2" type="ORF">GRI91_05230</name>
</gene>
<organism evidence="2 3">
    <name type="scientific">Altericroceibacterium endophyticum</name>
    <dbReference type="NCBI Taxonomy" id="1808508"/>
    <lineage>
        <taxon>Bacteria</taxon>
        <taxon>Pseudomonadati</taxon>
        <taxon>Pseudomonadota</taxon>
        <taxon>Alphaproteobacteria</taxon>
        <taxon>Sphingomonadales</taxon>
        <taxon>Erythrobacteraceae</taxon>
        <taxon>Altericroceibacterium</taxon>
    </lineage>
</organism>
<dbReference type="Gene3D" id="3.40.830.10">
    <property type="entry name" value="LigB-like"/>
    <property type="match status" value="1"/>
</dbReference>
<name>A0A6I4T5F3_9SPHN</name>
<proteinExistence type="predicted"/>